<evidence type="ECO:0000256" key="4">
    <source>
        <dbReference type="ARBA" id="ARBA00022807"/>
    </source>
</evidence>
<comment type="similarity">
    <text evidence="1">Belongs to the peptidase C40 family.</text>
</comment>
<evidence type="ECO:0000313" key="6">
    <source>
        <dbReference type="EMBL" id="RHF53424.1"/>
    </source>
</evidence>
<comment type="caution">
    <text evidence="6">The sequence shown here is derived from an EMBL/GenBank/DDBJ whole genome shotgun (WGS) entry which is preliminary data.</text>
</comment>
<feature type="domain" description="NlpC/P60" evidence="5">
    <location>
        <begin position="1"/>
        <end position="130"/>
    </location>
</feature>
<gene>
    <name evidence="6" type="ORF">DW674_00760</name>
</gene>
<keyword evidence="3" id="KW-0378">Hydrolase</keyword>
<dbReference type="Proteomes" id="UP000283442">
    <property type="component" value="Unassembled WGS sequence"/>
</dbReference>
<dbReference type="AlphaFoldDB" id="A0A414NZN7"/>
<reference evidence="6 7" key="1">
    <citation type="submission" date="2018-08" db="EMBL/GenBank/DDBJ databases">
        <title>A genome reference for cultivated species of the human gut microbiota.</title>
        <authorList>
            <person name="Zou Y."/>
            <person name="Xue W."/>
            <person name="Luo G."/>
        </authorList>
    </citation>
    <scope>NUCLEOTIDE SEQUENCE [LARGE SCALE GENOMIC DNA]</scope>
    <source>
        <strain evidence="6 7">AM25-21AC</strain>
    </source>
</reference>
<evidence type="ECO:0000256" key="2">
    <source>
        <dbReference type="ARBA" id="ARBA00022670"/>
    </source>
</evidence>
<keyword evidence="4" id="KW-0788">Thiol protease</keyword>
<protein>
    <recommendedName>
        <fullName evidence="5">NlpC/P60 domain-containing protein</fullName>
    </recommendedName>
</protein>
<evidence type="ECO:0000256" key="3">
    <source>
        <dbReference type="ARBA" id="ARBA00022801"/>
    </source>
</evidence>
<dbReference type="SUPFAM" id="SSF54001">
    <property type="entry name" value="Cysteine proteinases"/>
    <property type="match status" value="1"/>
</dbReference>
<dbReference type="GO" id="GO:0006508">
    <property type="term" value="P:proteolysis"/>
    <property type="evidence" value="ECO:0007669"/>
    <property type="project" value="UniProtKB-KW"/>
</dbReference>
<dbReference type="InterPro" id="IPR000064">
    <property type="entry name" value="NLP_P60_dom"/>
</dbReference>
<name>A0A414NZN7_9FIRM</name>
<keyword evidence="2" id="KW-0645">Protease</keyword>
<evidence type="ECO:0000256" key="1">
    <source>
        <dbReference type="ARBA" id="ARBA00007074"/>
    </source>
</evidence>
<proteinExistence type="inferred from homology"/>
<evidence type="ECO:0000259" key="5">
    <source>
        <dbReference type="PROSITE" id="PS51935"/>
    </source>
</evidence>
<sequence>MIEMEYLDLIGVPFQDGGRDKNGLDCWGLVMLLLKRQGYDGICDYDISAFCLSDIHDAMERQRHTWRKLEAPVPGCVILLANGCTARANHVGIVVDEDHFIHSYAKTGVCLSTLRRWQAHILGYYLPPEV</sequence>
<accession>A0A414NZN7</accession>
<dbReference type="PROSITE" id="PS51935">
    <property type="entry name" value="NLPC_P60"/>
    <property type="match status" value="1"/>
</dbReference>
<dbReference type="Gene3D" id="3.90.1720.10">
    <property type="entry name" value="endopeptidase domain like (from Nostoc punctiforme)"/>
    <property type="match status" value="1"/>
</dbReference>
<dbReference type="EMBL" id="QRHE01000001">
    <property type="protein sequence ID" value="RHF53424.1"/>
    <property type="molecule type" value="Genomic_DNA"/>
</dbReference>
<dbReference type="GO" id="GO:0008234">
    <property type="term" value="F:cysteine-type peptidase activity"/>
    <property type="evidence" value="ECO:0007669"/>
    <property type="project" value="UniProtKB-KW"/>
</dbReference>
<organism evidence="6 7">
    <name type="scientific">Mitsuokella multacida</name>
    <dbReference type="NCBI Taxonomy" id="52226"/>
    <lineage>
        <taxon>Bacteria</taxon>
        <taxon>Bacillati</taxon>
        <taxon>Bacillota</taxon>
        <taxon>Negativicutes</taxon>
        <taxon>Selenomonadales</taxon>
        <taxon>Selenomonadaceae</taxon>
        <taxon>Mitsuokella</taxon>
    </lineage>
</organism>
<evidence type="ECO:0000313" key="7">
    <source>
        <dbReference type="Proteomes" id="UP000283442"/>
    </source>
</evidence>
<dbReference type="InterPro" id="IPR038765">
    <property type="entry name" value="Papain-like_cys_pep_sf"/>
</dbReference>
<dbReference type="Pfam" id="PF00877">
    <property type="entry name" value="NLPC_P60"/>
    <property type="match status" value="1"/>
</dbReference>